<dbReference type="PANTHER" id="PTHR47406:SF2">
    <property type="entry name" value="ALPHA GLUCURONIDASE N-TERMINAL DOMAIN-CONTAINING PROTEIN"/>
    <property type="match status" value="1"/>
</dbReference>
<evidence type="ECO:0000256" key="1">
    <source>
        <dbReference type="ARBA" id="ARBA00022801"/>
    </source>
</evidence>
<evidence type="ECO:0000313" key="2">
    <source>
        <dbReference type="EMBL" id="SVB33432.1"/>
    </source>
</evidence>
<dbReference type="Gene3D" id="3.30.379.10">
    <property type="entry name" value="Chitobiase/beta-hexosaminidase domain 2-like"/>
    <property type="match status" value="1"/>
</dbReference>
<dbReference type="AlphaFoldDB" id="A0A382D5W5"/>
<dbReference type="GO" id="GO:0016787">
    <property type="term" value="F:hydrolase activity"/>
    <property type="evidence" value="ECO:0007669"/>
    <property type="project" value="UniProtKB-KW"/>
</dbReference>
<dbReference type="EMBL" id="UINC01037643">
    <property type="protein sequence ID" value="SVB33432.1"/>
    <property type="molecule type" value="Genomic_DNA"/>
</dbReference>
<feature type="non-terminal residue" evidence="2">
    <location>
        <position position="318"/>
    </location>
</feature>
<gene>
    <name evidence="2" type="ORF">METZ01_LOCUS186286</name>
</gene>
<dbReference type="InterPro" id="IPR029018">
    <property type="entry name" value="Hex-like_dom2"/>
</dbReference>
<name>A0A382D5W5_9ZZZZ</name>
<dbReference type="PANTHER" id="PTHR47406">
    <property type="entry name" value="COAGULATION FACTOR 5/8 TYPE, C-TERMINAL"/>
    <property type="match status" value="1"/>
</dbReference>
<reference evidence="2" key="1">
    <citation type="submission" date="2018-05" db="EMBL/GenBank/DDBJ databases">
        <authorList>
            <person name="Lanie J.A."/>
            <person name="Ng W.-L."/>
            <person name="Kazmierczak K.M."/>
            <person name="Andrzejewski T.M."/>
            <person name="Davidsen T.M."/>
            <person name="Wayne K.J."/>
            <person name="Tettelin H."/>
            <person name="Glass J.I."/>
            <person name="Rusch D."/>
            <person name="Podicherti R."/>
            <person name="Tsui H.-C.T."/>
            <person name="Winkler M.E."/>
        </authorList>
    </citation>
    <scope>NUCLEOTIDE SEQUENCE</scope>
</reference>
<dbReference type="InterPro" id="IPR032287">
    <property type="entry name" value="DUF4838"/>
</dbReference>
<proteinExistence type="predicted"/>
<keyword evidence="1" id="KW-0378">Hydrolase</keyword>
<dbReference type="SUPFAM" id="SSF55545">
    <property type="entry name" value="beta-N-acetylhexosaminidase-like domain"/>
    <property type="match status" value="1"/>
</dbReference>
<accession>A0A382D5W5</accession>
<sequence>MRKHLSLLSLFPFLLPQGQAADLTLVKAGVPRAIIAIAEDPDEHEQLAVEELQIHLEKMSGAKVDAVTIKVGGAKSFIAETKAAKKTPILIGRITRERLAKQFKKPPTRGAFVLQVADGTVRIHGLEEGSYYGVIELLEQLGCRWFMPGDLGAVIPKLETITIKEQTTKQSPSFASRHFQMPNREWQKRARCGGDVFRGGHGLKAPPYRRNKATGAYEPAENAEYYGLVDGKRIGRQHCVSNPKLISYTVSAVKKMRAAGRGPVIAMGPNDGRGFCECANCRALDGGDFDPFSNELSVTDRYIWFFNQVLAGVEDEYP</sequence>
<protein>
    <recommendedName>
        <fullName evidence="3">DUF4838 domain-containing protein</fullName>
    </recommendedName>
</protein>
<evidence type="ECO:0008006" key="3">
    <source>
        <dbReference type="Google" id="ProtNLM"/>
    </source>
</evidence>
<dbReference type="Pfam" id="PF16126">
    <property type="entry name" value="DUF4838"/>
    <property type="match status" value="1"/>
</dbReference>
<organism evidence="2">
    <name type="scientific">marine metagenome</name>
    <dbReference type="NCBI Taxonomy" id="408172"/>
    <lineage>
        <taxon>unclassified sequences</taxon>
        <taxon>metagenomes</taxon>
        <taxon>ecological metagenomes</taxon>
    </lineage>
</organism>